<organism evidence="2 3">
    <name type="scientific">Serratia silvae</name>
    <dbReference type="NCBI Taxonomy" id="2824122"/>
    <lineage>
        <taxon>Bacteria</taxon>
        <taxon>Pseudomonadati</taxon>
        <taxon>Pseudomonadota</taxon>
        <taxon>Gammaproteobacteria</taxon>
        <taxon>Enterobacterales</taxon>
        <taxon>Yersiniaceae</taxon>
        <taxon>Serratia</taxon>
    </lineage>
</organism>
<keyword evidence="3" id="KW-1185">Reference proteome</keyword>
<reference evidence="2" key="1">
    <citation type="submission" date="2021-04" db="EMBL/GenBank/DDBJ databases">
        <title>Genome sequence of Serratia sp. arafor3.</title>
        <authorList>
            <person name="Besaury L."/>
        </authorList>
    </citation>
    <scope>NUCLEOTIDE SEQUENCE</scope>
    <source>
        <strain evidence="2">Arafor3</strain>
    </source>
</reference>
<dbReference type="Proteomes" id="UP001165275">
    <property type="component" value="Unassembled WGS sequence"/>
</dbReference>
<dbReference type="EMBL" id="JAGQDC010000021">
    <property type="protein sequence ID" value="MCL1031347.1"/>
    <property type="molecule type" value="Genomic_DNA"/>
</dbReference>
<feature type="compositionally biased region" description="Basic and acidic residues" evidence="1">
    <location>
        <begin position="24"/>
        <end position="57"/>
    </location>
</feature>
<protein>
    <submittedName>
        <fullName evidence="2">Uncharacterized protein</fullName>
    </submittedName>
</protein>
<accession>A0ABT0KHD1</accession>
<name>A0ABT0KHD1_9GAMM</name>
<gene>
    <name evidence="2" type="ORF">KAJ71_20340</name>
</gene>
<feature type="region of interest" description="Disordered" evidence="1">
    <location>
        <begin position="18"/>
        <end position="57"/>
    </location>
</feature>
<comment type="caution">
    <text evidence="2">The sequence shown here is derived from an EMBL/GenBank/DDBJ whole genome shotgun (WGS) entry which is preliminary data.</text>
</comment>
<evidence type="ECO:0000313" key="2">
    <source>
        <dbReference type="EMBL" id="MCL1031347.1"/>
    </source>
</evidence>
<evidence type="ECO:0000256" key="1">
    <source>
        <dbReference type="SAM" id="MobiDB-lite"/>
    </source>
</evidence>
<sequence length="57" mass="6516">MARIEKRIEAGGIYRLNASRSKKVPAEGDKTDFDPMAKLNQARELRRSRRGSDVEIQ</sequence>
<evidence type="ECO:0000313" key="3">
    <source>
        <dbReference type="Proteomes" id="UP001165275"/>
    </source>
</evidence>
<proteinExistence type="predicted"/>
<dbReference type="RefSeq" id="WP_223665815.1">
    <property type="nucleotide sequence ID" value="NZ_CBCSGY010000016.1"/>
</dbReference>